<accession>A0A5C4MD67</accession>
<protein>
    <submittedName>
        <fullName evidence="1">Uncharacterized protein</fullName>
    </submittedName>
</protein>
<reference evidence="1 2" key="1">
    <citation type="submission" date="2019-05" db="EMBL/GenBank/DDBJ databases">
        <title>Mumia sp. nov., isolated from the intestinal contents of plateau pika (Ochotona curzoniae) in the Qinghai-Tibet plateau of China.</title>
        <authorList>
            <person name="Tian Z."/>
        </authorList>
    </citation>
    <scope>NUCLEOTIDE SEQUENCE [LARGE SCALE GENOMIC DNA]</scope>
    <source>
        <strain evidence="2">527</strain>
    </source>
</reference>
<name>A0A5C4MD67_9ACTN</name>
<dbReference type="RefSeq" id="WP_139107166.1">
    <property type="nucleotide sequence ID" value="NZ_VDFR01000206.1"/>
</dbReference>
<dbReference type="EMBL" id="VDFR01000206">
    <property type="protein sequence ID" value="TNC31277.1"/>
    <property type="molecule type" value="Genomic_DNA"/>
</dbReference>
<organism evidence="1 2">
    <name type="scientific">Mumia zhuanghuii</name>
    <dbReference type="NCBI Taxonomy" id="2585211"/>
    <lineage>
        <taxon>Bacteria</taxon>
        <taxon>Bacillati</taxon>
        <taxon>Actinomycetota</taxon>
        <taxon>Actinomycetes</taxon>
        <taxon>Propionibacteriales</taxon>
        <taxon>Nocardioidaceae</taxon>
        <taxon>Mumia</taxon>
    </lineage>
</organism>
<dbReference type="AlphaFoldDB" id="A0A5C4MD67"/>
<sequence length="68" mass="7781">MVRSPAKRLTELHEFRADRLGQPLAQQLRDAHRALQPPPLEPAYEAWDSRKDALLDAWAPLDHSAVRT</sequence>
<evidence type="ECO:0000313" key="2">
    <source>
        <dbReference type="Proteomes" id="UP000306740"/>
    </source>
</evidence>
<gene>
    <name evidence="1" type="ORF">FHE65_31890</name>
</gene>
<dbReference type="Proteomes" id="UP000306740">
    <property type="component" value="Unassembled WGS sequence"/>
</dbReference>
<proteinExistence type="predicted"/>
<evidence type="ECO:0000313" key="1">
    <source>
        <dbReference type="EMBL" id="TNC31277.1"/>
    </source>
</evidence>
<comment type="caution">
    <text evidence="1">The sequence shown here is derived from an EMBL/GenBank/DDBJ whole genome shotgun (WGS) entry which is preliminary data.</text>
</comment>